<sequence length="638" mass="71972">MIRQSILAVAIALGLQASSQTLFTYGNDSVSVQDFLQAYEKNNSAGKNPKAMQEYLDLYITARLKIKEAKARGYDTLPNIVSEMQNLRAQILPNYLNDPKSMNKLVNEAFDRSQKDIHLMHIFIPVTGGDTASTYQKAMQAYQQLQKGVPFATIAKQYSGDPSAASNSGDLGFITVFSLPYELENLAYATPPGKISPIYRSKAGYHIFKNAGERKALGRMRAAQVLLAFPPGADAASKQETKKLADSLYNRLLKGDDFGKLAAQFSADPISAQTEGRFPEFGVGQYDPVFEATAFALSKDSAISKPFATAHGYHIIKRMDRLPVNKDRNNVEAMQQLREKVQQDERINTTQADLVKTVLQKAGYKISPYQQNELKAYTSQALDSQTSGTQFQIKATTPLFQLGNKTTTVDDWITYARNNRFKIDGTSKPFEQLWDEFMQYTALEYYKDNLETFNPEFRSQLTEFREGNLFFEIMQKEVWGPAQNDTVALQNYYLQHKDQYIWKKSADAIVFYAGDATTAQQVLAQLKKSPGKWREIVEQYNEKVTADSARFEWSSIPGITNASTNKTFTQPQINKSDNTTAFAYIIQVNMQPVQRTFAEARGSVINDYGIELEKKWVEELKKKYPVKKYAQAQLTPGP</sequence>
<dbReference type="SUPFAM" id="SSF54534">
    <property type="entry name" value="FKBP-like"/>
    <property type="match status" value="2"/>
</dbReference>
<keyword evidence="4" id="KW-1185">Reference proteome</keyword>
<dbReference type="EMBL" id="JAOTIF010000002">
    <property type="protein sequence ID" value="MCU7548509.1"/>
    <property type="molecule type" value="Genomic_DNA"/>
</dbReference>
<evidence type="ECO:0000313" key="3">
    <source>
        <dbReference type="EMBL" id="MCU7548509.1"/>
    </source>
</evidence>
<protein>
    <submittedName>
        <fullName evidence="3">Peptidylprolyl isomerase</fullName>
        <ecNumber evidence="3">5.2.1.8</ecNumber>
    </submittedName>
</protein>
<dbReference type="EC" id="5.2.1.8" evidence="3"/>
<accession>A0A9X2XSU7</accession>
<keyword evidence="1" id="KW-0697">Rotamase</keyword>
<proteinExistence type="predicted"/>
<reference evidence="3" key="2">
    <citation type="submission" date="2023-04" db="EMBL/GenBank/DDBJ databases">
        <title>Paracnuella aquatica gen. nov., sp. nov., a member of the family Chitinophagaceae isolated from a hot spring.</title>
        <authorList>
            <person name="Wang C."/>
        </authorList>
    </citation>
    <scope>NUCLEOTIDE SEQUENCE</scope>
    <source>
        <strain evidence="3">LB-8</strain>
    </source>
</reference>
<evidence type="ECO:0000313" key="4">
    <source>
        <dbReference type="Proteomes" id="UP001155483"/>
    </source>
</evidence>
<dbReference type="InterPro" id="IPR050245">
    <property type="entry name" value="PrsA_foldase"/>
</dbReference>
<dbReference type="AlphaFoldDB" id="A0A9X2XSU7"/>
<dbReference type="PROSITE" id="PS50198">
    <property type="entry name" value="PPIC_PPIASE_2"/>
    <property type="match status" value="2"/>
</dbReference>
<evidence type="ECO:0000256" key="1">
    <source>
        <dbReference type="PROSITE-ProRule" id="PRU00278"/>
    </source>
</evidence>
<dbReference type="Pfam" id="PF00639">
    <property type="entry name" value="Rotamase"/>
    <property type="match status" value="2"/>
</dbReference>
<gene>
    <name evidence="3" type="ORF">OCK74_05245</name>
</gene>
<organism evidence="3 4">
    <name type="scientific">Paraflavisolibacter caeni</name>
    <dbReference type="NCBI Taxonomy" id="2982496"/>
    <lineage>
        <taxon>Bacteria</taxon>
        <taxon>Pseudomonadati</taxon>
        <taxon>Bacteroidota</taxon>
        <taxon>Chitinophagia</taxon>
        <taxon>Chitinophagales</taxon>
        <taxon>Chitinophagaceae</taxon>
        <taxon>Paraflavisolibacter</taxon>
    </lineage>
</organism>
<dbReference type="PANTHER" id="PTHR47245">
    <property type="entry name" value="PEPTIDYLPROLYL ISOMERASE"/>
    <property type="match status" value="1"/>
</dbReference>
<evidence type="ECO:0000259" key="2">
    <source>
        <dbReference type="PROSITE" id="PS50198"/>
    </source>
</evidence>
<reference evidence="3" key="1">
    <citation type="submission" date="2022-09" db="EMBL/GenBank/DDBJ databases">
        <authorList>
            <person name="Yuan C."/>
            <person name="Ke Z."/>
        </authorList>
    </citation>
    <scope>NUCLEOTIDE SEQUENCE</scope>
    <source>
        <strain evidence="3">LB-8</strain>
    </source>
</reference>
<dbReference type="InterPro" id="IPR000297">
    <property type="entry name" value="PPIase_PpiC"/>
</dbReference>
<feature type="domain" description="PpiC" evidence="2">
    <location>
        <begin position="114"/>
        <end position="212"/>
    </location>
</feature>
<dbReference type="Proteomes" id="UP001155483">
    <property type="component" value="Unassembled WGS sequence"/>
</dbReference>
<comment type="caution">
    <text evidence="3">The sequence shown here is derived from an EMBL/GenBank/DDBJ whole genome shotgun (WGS) entry which is preliminary data.</text>
</comment>
<dbReference type="Gene3D" id="3.10.50.40">
    <property type="match status" value="2"/>
</dbReference>
<dbReference type="PANTHER" id="PTHR47245:SF2">
    <property type="entry name" value="PEPTIDYL-PROLYL CIS-TRANS ISOMERASE HP_0175-RELATED"/>
    <property type="match status" value="1"/>
</dbReference>
<keyword evidence="1 3" id="KW-0413">Isomerase</keyword>
<feature type="domain" description="PpiC" evidence="2">
    <location>
        <begin position="217"/>
        <end position="320"/>
    </location>
</feature>
<name>A0A9X2XSU7_9BACT</name>
<dbReference type="GO" id="GO:0003755">
    <property type="term" value="F:peptidyl-prolyl cis-trans isomerase activity"/>
    <property type="evidence" value="ECO:0007669"/>
    <property type="project" value="UniProtKB-KW"/>
</dbReference>
<dbReference type="InterPro" id="IPR046357">
    <property type="entry name" value="PPIase_dom_sf"/>
</dbReference>
<dbReference type="RefSeq" id="WP_279295956.1">
    <property type="nucleotide sequence ID" value="NZ_JAOTIF010000002.1"/>
</dbReference>